<feature type="signal peptide" evidence="2">
    <location>
        <begin position="1"/>
        <end position="19"/>
    </location>
</feature>
<dbReference type="InterPro" id="IPR037045">
    <property type="entry name" value="S8pro/Inhibitor_I9_sf"/>
</dbReference>
<dbReference type="EMBL" id="LAFY01000684">
    <property type="protein sequence ID" value="KJX96235.1"/>
    <property type="molecule type" value="Genomic_DNA"/>
</dbReference>
<dbReference type="PANTHER" id="PTHR28288">
    <property type="entry name" value="PROTEASE B INHIBITOR 2"/>
    <property type="match status" value="1"/>
</dbReference>
<keyword evidence="2" id="KW-0732">Signal</keyword>
<keyword evidence="4" id="KW-1185">Reference proteome</keyword>
<comment type="caution">
    <text evidence="3">The sequence shown here is derived from an EMBL/GenBank/DDBJ whole genome shotgun (WGS) entry which is preliminary data.</text>
</comment>
<accession>A0A0F4GJ68</accession>
<dbReference type="GO" id="GO:0004866">
    <property type="term" value="F:endopeptidase inhibitor activity"/>
    <property type="evidence" value="ECO:0007669"/>
    <property type="project" value="UniProtKB-ARBA"/>
</dbReference>
<dbReference type="FunFam" id="3.30.70.80:FF:000005">
    <property type="entry name" value="Proteinase inhibitor I2B"/>
    <property type="match status" value="1"/>
</dbReference>
<evidence type="ECO:0000313" key="3">
    <source>
        <dbReference type="EMBL" id="KJX96235.1"/>
    </source>
</evidence>
<evidence type="ECO:0000256" key="2">
    <source>
        <dbReference type="SAM" id="SignalP"/>
    </source>
</evidence>
<dbReference type="SUPFAM" id="SSF54897">
    <property type="entry name" value="Protease propeptides/inhibitors"/>
    <property type="match status" value="1"/>
</dbReference>
<comment type="similarity">
    <text evidence="1">Belongs to the protease inhibitor I9 family.</text>
</comment>
<dbReference type="PANTHER" id="PTHR28288:SF1">
    <property type="entry name" value="INHIBITOR I9 DOMAIN-CONTAINING PROTEIN"/>
    <property type="match status" value="1"/>
</dbReference>
<sequence length="96" mass="10174">MKFSLAPLLILGLAAGVMAKDQTQQVIISYPNNTPASVLEGAKKAILDAGGVITHEYSLIMGFAAKVPAKVLESVQAMGQEHNVLIEQDQIVSINN</sequence>
<dbReference type="GO" id="GO:0042144">
    <property type="term" value="P:vacuole fusion, non-autophagic"/>
    <property type="evidence" value="ECO:0007669"/>
    <property type="project" value="TreeGrafter"/>
</dbReference>
<protein>
    <submittedName>
        <fullName evidence="3">Uncharacterized protein</fullName>
    </submittedName>
</protein>
<feature type="chain" id="PRO_5002468540" evidence="2">
    <location>
        <begin position="20"/>
        <end position="96"/>
    </location>
</feature>
<organism evidence="3 4">
    <name type="scientific">Zymoseptoria brevis</name>
    <dbReference type="NCBI Taxonomy" id="1047168"/>
    <lineage>
        <taxon>Eukaryota</taxon>
        <taxon>Fungi</taxon>
        <taxon>Dikarya</taxon>
        <taxon>Ascomycota</taxon>
        <taxon>Pezizomycotina</taxon>
        <taxon>Dothideomycetes</taxon>
        <taxon>Dothideomycetidae</taxon>
        <taxon>Mycosphaerellales</taxon>
        <taxon>Mycosphaerellaceae</taxon>
        <taxon>Zymoseptoria</taxon>
    </lineage>
</organism>
<evidence type="ECO:0000313" key="4">
    <source>
        <dbReference type="Proteomes" id="UP000033647"/>
    </source>
</evidence>
<dbReference type="Gene3D" id="3.30.70.80">
    <property type="entry name" value="Peptidase S8 propeptide/proteinase inhibitor I9"/>
    <property type="match status" value="1"/>
</dbReference>
<reference evidence="3 4" key="1">
    <citation type="submission" date="2015-03" db="EMBL/GenBank/DDBJ databases">
        <title>RNA-seq based gene annotation and comparative genomics of four Zymoseptoria species reveal species-specific pathogenicity related genes and transposable element activity.</title>
        <authorList>
            <person name="Grandaubert J."/>
            <person name="Bhattacharyya A."/>
            <person name="Stukenbrock E.H."/>
        </authorList>
    </citation>
    <scope>NUCLEOTIDE SEQUENCE [LARGE SCALE GENOMIC DNA]</scope>
    <source>
        <strain evidence="3 4">Zb18110</strain>
    </source>
</reference>
<name>A0A0F4GJ68_9PEZI</name>
<gene>
    <name evidence="3" type="ORF">TI39_contig692g00002</name>
</gene>
<dbReference type="AlphaFoldDB" id="A0A0F4GJ68"/>
<dbReference type="OrthoDB" id="3888684at2759"/>
<proteinExistence type="inferred from homology"/>
<dbReference type="Proteomes" id="UP000033647">
    <property type="component" value="Unassembled WGS sequence"/>
</dbReference>
<evidence type="ECO:0000256" key="1">
    <source>
        <dbReference type="ARBA" id="ARBA00038069"/>
    </source>
</evidence>
<dbReference type="InterPro" id="IPR052471">
    <property type="entry name" value="PBI_I9"/>
</dbReference>